<reference evidence="11 12" key="1">
    <citation type="submission" date="2020-08" db="EMBL/GenBank/DDBJ databases">
        <title>Sequencing the genomes of 1000 actinobacteria strains.</title>
        <authorList>
            <person name="Klenk H.-P."/>
        </authorList>
    </citation>
    <scope>NUCLEOTIDE SEQUENCE [LARGE SCALE GENOMIC DNA]</scope>
    <source>
        <strain evidence="11 12">DSM 43150</strain>
    </source>
</reference>
<dbReference type="AlphaFoldDB" id="A0A7W7HJ12"/>
<evidence type="ECO:0000256" key="8">
    <source>
        <dbReference type="ARBA" id="ARBA00038263"/>
    </source>
</evidence>
<dbReference type="PANTHER" id="PTHR40088">
    <property type="entry name" value="PECTATE LYASE (EUROFUNG)"/>
    <property type="match status" value="1"/>
</dbReference>
<keyword evidence="7" id="KW-0456">Lyase</keyword>
<comment type="caution">
    <text evidence="11">The sequence shown here is derived from an EMBL/GenBank/DDBJ whole genome shotgun (WGS) entry which is preliminary data.</text>
</comment>
<keyword evidence="4" id="KW-0479">Metal-binding</keyword>
<evidence type="ECO:0000256" key="3">
    <source>
        <dbReference type="ARBA" id="ARBA00022525"/>
    </source>
</evidence>
<evidence type="ECO:0000256" key="7">
    <source>
        <dbReference type="ARBA" id="ARBA00023239"/>
    </source>
</evidence>
<evidence type="ECO:0000313" key="12">
    <source>
        <dbReference type="Proteomes" id="UP000590511"/>
    </source>
</evidence>
<comment type="subcellular location">
    <subcellularLocation>
        <location evidence="2">Secreted</location>
    </subcellularLocation>
</comment>
<name>A0A7W7HJ12_9ACTN</name>
<protein>
    <recommendedName>
        <fullName evidence="10">Pel9A-like right handed beta-helix region domain-containing protein</fullName>
    </recommendedName>
</protein>
<dbReference type="GO" id="GO:0016837">
    <property type="term" value="F:carbon-oxygen lyase activity, acting on polysaccharides"/>
    <property type="evidence" value="ECO:0007669"/>
    <property type="project" value="TreeGrafter"/>
</dbReference>
<evidence type="ECO:0000256" key="9">
    <source>
        <dbReference type="SAM" id="SignalP"/>
    </source>
</evidence>
<gene>
    <name evidence="11" type="ORF">BJ964_005598</name>
</gene>
<sequence length="442" mass="45744">MSIRKRAALVSALATCAAAAVVAWPSMGHAAAAYYVSPTGSDSAAGTASAPFKSIAKAQTVAAAGDTVYLRGGTYAYTTATASCSSQTAVVDAITLSKSGTSGSPISYVNYPGEKPVFSFAGMTGVNCRIKGFDVTGSYLYLRGIEITGVPQNNSLNHESWGVWISGSNNTFEKLNTHNNMGPGLFIAKGGNNLVLNSDSHDNYDPYSSNGAGENGDGFGAHIAAGYSGNVFRGCRAWWNSDDGFDLINAYAPVTIENSWAWRNGYLPQTTTASGNGAGFKAGGYGGVYVSNGAKHTVKNSVAFLNRGPGFYSNHHPVANDYFNNTAYSNGIGFNMLGINSSGAAVGLGTLKNNISYGGTLTADMSGTSASYNSWNIGVTMSDAQFQSVSTTGWNVSRQSNGDLPVLTSLHLASTSTLIDKGTNVGIAYHGAAPDLGAFETS</sequence>
<evidence type="ECO:0000313" key="11">
    <source>
        <dbReference type="EMBL" id="MBB4751437.1"/>
    </source>
</evidence>
<dbReference type="Gene3D" id="2.160.20.10">
    <property type="entry name" value="Single-stranded right-handed beta-helix, Pectin lyase-like"/>
    <property type="match status" value="1"/>
</dbReference>
<dbReference type="PANTHER" id="PTHR40088:SF1">
    <property type="entry name" value="PECTATE LYASE PEL9"/>
    <property type="match status" value="1"/>
</dbReference>
<comment type="cofactor">
    <cofactor evidence="1">
        <name>Ca(2+)</name>
        <dbReference type="ChEBI" id="CHEBI:29108"/>
    </cofactor>
</comment>
<feature type="domain" description="Pel9A-like right handed beta-helix region" evidence="10">
    <location>
        <begin position="30"/>
        <end position="342"/>
    </location>
</feature>
<dbReference type="InterPro" id="IPR011050">
    <property type="entry name" value="Pectin_lyase_fold/virulence"/>
</dbReference>
<dbReference type="InterPro" id="IPR012334">
    <property type="entry name" value="Pectin_lyas_fold"/>
</dbReference>
<proteinExistence type="inferred from homology"/>
<dbReference type="GO" id="GO:0005576">
    <property type="term" value="C:extracellular region"/>
    <property type="evidence" value="ECO:0007669"/>
    <property type="project" value="UniProtKB-SubCell"/>
</dbReference>
<dbReference type="Proteomes" id="UP000590511">
    <property type="component" value="Unassembled WGS sequence"/>
</dbReference>
<evidence type="ECO:0000256" key="2">
    <source>
        <dbReference type="ARBA" id="ARBA00004613"/>
    </source>
</evidence>
<dbReference type="GO" id="GO:0046872">
    <property type="term" value="F:metal ion binding"/>
    <property type="evidence" value="ECO:0007669"/>
    <property type="project" value="UniProtKB-KW"/>
</dbReference>
<organism evidence="11 12">
    <name type="scientific">Actinoplanes lobatus</name>
    <dbReference type="NCBI Taxonomy" id="113568"/>
    <lineage>
        <taxon>Bacteria</taxon>
        <taxon>Bacillati</taxon>
        <taxon>Actinomycetota</taxon>
        <taxon>Actinomycetes</taxon>
        <taxon>Micromonosporales</taxon>
        <taxon>Micromonosporaceae</taxon>
        <taxon>Actinoplanes</taxon>
    </lineage>
</organism>
<feature type="chain" id="PRO_5031233370" description="Pel9A-like right handed beta-helix region domain-containing protein" evidence="9">
    <location>
        <begin position="31"/>
        <end position="442"/>
    </location>
</feature>
<dbReference type="SUPFAM" id="SSF51126">
    <property type="entry name" value="Pectin lyase-like"/>
    <property type="match status" value="1"/>
</dbReference>
<keyword evidence="6" id="KW-0106">Calcium</keyword>
<feature type="signal peptide" evidence="9">
    <location>
        <begin position="1"/>
        <end position="30"/>
    </location>
</feature>
<evidence type="ECO:0000256" key="1">
    <source>
        <dbReference type="ARBA" id="ARBA00001913"/>
    </source>
</evidence>
<comment type="similarity">
    <text evidence="8">Belongs to the polysaccharide lyase 9 family.</text>
</comment>
<dbReference type="Pfam" id="PF22842">
    <property type="entry name" value="Pel9A-like_beta_helix"/>
    <property type="match status" value="1"/>
</dbReference>
<evidence type="ECO:0000256" key="4">
    <source>
        <dbReference type="ARBA" id="ARBA00022723"/>
    </source>
</evidence>
<dbReference type="InterPro" id="IPR053868">
    <property type="entry name" value="Pel9A-like_beta_helix"/>
</dbReference>
<keyword evidence="3" id="KW-0964">Secreted</keyword>
<dbReference type="EMBL" id="JACHNC010000001">
    <property type="protein sequence ID" value="MBB4751437.1"/>
    <property type="molecule type" value="Genomic_DNA"/>
</dbReference>
<evidence type="ECO:0000256" key="5">
    <source>
        <dbReference type="ARBA" id="ARBA00022729"/>
    </source>
</evidence>
<dbReference type="InterPro" id="IPR052052">
    <property type="entry name" value="Polysaccharide_Lyase_9"/>
</dbReference>
<keyword evidence="5 9" id="KW-0732">Signal</keyword>
<dbReference type="RefSeq" id="WP_203832586.1">
    <property type="nucleotide sequence ID" value="NZ_BOMP01000059.1"/>
</dbReference>
<evidence type="ECO:0000259" key="10">
    <source>
        <dbReference type="Pfam" id="PF22842"/>
    </source>
</evidence>
<accession>A0A7W7HJ12</accession>
<evidence type="ECO:0000256" key="6">
    <source>
        <dbReference type="ARBA" id="ARBA00022837"/>
    </source>
</evidence>